<keyword evidence="4 8" id="KW-0812">Transmembrane</keyword>
<protein>
    <submittedName>
        <fullName evidence="9">CIC11C00000005786</fullName>
    </submittedName>
</protein>
<evidence type="ECO:0000256" key="4">
    <source>
        <dbReference type="ARBA" id="ARBA00022692"/>
    </source>
</evidence>
<comment type="subcellular location">
    <subcellularLocation>
        <location evidence="1">Membrane</location>
        <topology evidence="1">Multi-pass membrane protein</topology>
    </subcellularLocation>
</comment>
<dbReference type="PANTHER" id="PTHR23501:SF58">
    <property type="entry name" value="LOW AFFINITY HEME TRANSPORTER STR3"/>
    <property type="match status" value="1"/>
</dbReference>
<evidence type="ECO:0000256" key="2">
    <source>
        <dbReference type="ARBA" id="ARBA00008335"/>
    </source>
</evidence>
<evidence type="ECO:0000256" key="1">
    <source>
        <dbReference type="ARBA" id="ARBA00004141"/>
    </source>
</evidence>
<keyword evidence="7 8" id="KW-0472">Membrane</keyword>
<evidence type="ECO:0000256" key="6">
    <source>
        <dbReference type="ARBA" id="ARBA00023065"/>
    </source>
</evidence>
<organism evidence="9 10">
    <name type="scientific">Sungouiella intermedia</name>
    <dbReference type="NCBI Taxonomy" id="45354"/>
    <lineage>
        <taxon>Eukaryota</taxon>
        <taxon>Fungi</taxon>
        <taxon>Dikarya</taxon>
        <taxon>Ascomycota</taxon>
        <taxon>Saccharomycotina</taxon>
        <taxon>Pichiomycetes</taxon>
        <taxon>Metschnikowiaceae</taxon>
        <taxon>Sungouiella</taxon>
    </lineage>
</organism>
<dbReference type="GO" id="GO:0005886">
    <property type="term" value="C:plasma membrane"/>
    <property type="evidence" value="ECO:0007669"/>
    <property type="project" value="TreeGrafter"/>
</dbReference>
<dbReference type="PANTHER" id="PTHR23501">
    <property type="entry name" value="MAJOR FACILITATOR SUPERFAMILY"/>
    <property type="match status" value="1"/>
</dbReference>
<dbReference type="OrthoDB" id="4078873at2759"/>
<feature type="transmembrane region" description="Helical" evidence="8">
    <location>
        <begin position="350"/>
        <end position="372"/>
    </location>
</feature>
<evidence type="ECO:0000256" key="5">
    <source>
        <dbReference type="ARBA" id="ARBA00022989"/>
    </source>
</evidence>
<dbReference type="InterPro" id="IPR011701">
    <property type="entry name" value="MFS"/>
</dbReference>
<accession>A0A1L0DG11</accession>
<evidence type="ECO:0000313" key="10">
    <source>
        <dbReference type="Proteomes" id="UP000182334"/>
    </source>
</evidence>
<feature type="transmembrane region" description="Helical" evidence="8">
    <location>
        <begin position="560"/>
        <end position="579"/>
    </location>
</feature>
<feature type="transmembrane region" description="Helical" evidence="8">
    <location>
        <begin position="281"/>
        <end position="307"/>
    </location>
</feature>
<feature type="transmembrane region" description="Helical" evidence="8">
    <location>
        <begin position="484"/>
        <end position="509"/>
    </location>
</feature>
<feature type="transmembrane region" description="Helical" evidence="8">
    <location>
        <begin position="128"/>
        <end position="145"/>
    </location>
</feature>
<evidence type="ECO:0000256" key="7">
    <source>
        <dbReference type="ARBA" id="ARBA00023136"/>
    </source>
</evidence>
<feature type="transmembrane region" description="Helical" evidence="8">
    <location>
        <begin position="319"/>
        <end position="338"/>
    </location>
</feature>
<feature type="transmembrane region" description="Helical" evidence="8">
    <location>
        <begin position="60"/>
        <end position="77"/>
    </location>
</feature>
<feature type="transmembrane region" description="Helical" evidence="8">
    <location>
        <begin position="151"/>
        <end position="174"/>
    </location>
</feature>
<dbReference type="Gene3D" id="1.20.1250.20">
    <property type="entry name" value="MFS general substrate transporter like domains"/>
    <property type="match status" value="2"/>
</dbReference>
<reference evidence="9 10" key="1">
    <citation type="submission" date="2016-10" db="EMBL/GenBank/DDBJ databases">
        <authorList>
            <person name="de Groot N.N."/>
        </authorList>
    </citation>
    <scope>NUCLEOTIDE SEQUENCE [LARGE SCALE GENOMIC DNA]</scope>
    <source>
        <strain evidence="9 10">CBS 141442</strain>
    </source>
</reference>
<feature type="transmembrane region" description="Helical" evidence="8">
    <location>
        <begin position="97"/>
        <end position="116"/>
    </location>
</feature>
<keyword evidence="6" id="KW-0406">Ion transport</keyword>
<proteinExistence type="inferred from homology"/>
<name>A0A1L0DG11_9ASCO</name>
<dbReference type="GO" id="GO:0022857">
    <property type="term" value="F:transmembrane transporter activity"/>
    <property type="evidence" value="ECO:0007669"/>
    <property type="project" value="InterPro"/>
</dbReference>
<evidence type="ECO:0000256" key="8">
    <source>
        <dbReference type="SAM" id="Phobius"/>
    </source>
</evidence>
<keyword evidence="10" id="KW-1185">Reference proteome</keyword>
<dbReference type="EMBL" id="LT635760">
    <property type="protein sequence ID" value="SGZ54864.1"/>
    <property type="molecule type" value="Genomic_DNA"/>
</dbReference>
<sequence>MVDLRSPLQPQFSSHDDEKPLDKEYQLDLDKVSQEDRELPMKTKGVARIEMVRDYMGKKYLWLFACSIFLTCWMVALDGTTTYNYEPYATSSFDRHSMLSTLTVATSVIGAVCKPFVAKMSDLTSRPFVYVVVLVLYVLGFIIVACSPSISAFVIGSVFISIGKSGVQLMNGIIVADFTNLQWRSFFLAFCTVPFLVTTWVSGYIVENIVASNWKWGYGMFAIITPATLIPAIVIMYWLDHKAAKEGKVPFGAEPFTAKQREIANMGLSPLKTKLLLIKEALLEIDAIGLILLGFAFSLILLPFSLYSYAENGFRNPSMIAMIVVGGILLIVHIVYEVKFAKYSLLPKRVLFNRTFICCVFIDFLYMFGGYMPLLYFTSYTMATLNLSIRDWTYLSNTTTMGLCFFGVIWGLLFRIYHRYKVFQVVGIAIKLIGMGLYVRCASTSTPPSLGNVVAGLIITVLGDAASAMGTQVAAQAAVPHQDLAATISVLSLYSSIGAAIGSAITSVIWTSKLPNAMYKYVPDITKAATFYGAVLSIAAEPWGSPDRLGAIKAYQEVNYILFSAGLGVSSLMFVVSLFQTNFYLGRQRNCYEKDENEDIQKDNEKNEAFGLFDWVKKPFN</sequence>
<feature type="transmembrane region" description="Helical" evidence="8">
    <location>
        <begin position="392"/>
        <end position="413"/>
    </location>
</feature>
<dbReference type="Proteomes" id="UP000182334">
    <property type="component" value="Chromosome V"/>
</dbReference>
<feature type="transmembrane region" description="Helical" evidence="8">
    <location>
        <begin position="420"/>
        <end position="439"/>
    </location>
</feature>
<keyword evidence="5 8" id="KW-1133">Transmembrane helix</keyword>
<dbReference type="FunFam" id="1.20.1250.20:FF:000197">
    <property type="entry name" value="Siderophore iron transporter 1"/>
    <property type="match status" value="1"/>
</dbReference>
<evidence type="ECO:0000313" key="9">
    <source>
        <dbReference type="EMBL" id="SGZ54864.1"/>
    </source>
</evidence>
<keyword evidence="3" id="KW-0813">Transport</keyword>
<feature type="transmembrane region" description="Helical" evidence="8">
    <location>
        <begin position="186"/>
        <end position="206"/>
    </location>
</feature>
<dbReference type="SUPFAM" id="SSF103473">
    <property type="entry name" value="MFS general substrate transporter"/>
    <property type="match status" value="1"/>
</dbReference>
<dbReference type="Pfam" id="PF07690">
    <property type="entry name" value="MFS_1"/>
    <property type="match status" value="1"/>
</dbReference>
<feature type="transmembrane region" description="Helical" evidence="8">
    <location>
        <begin position="218"/>
        <end position="239"/>
    </location>
</feature>
<dbReference type="GO" id="GO:0006811">
    <property type="term" value="P:monoatomic ion transport"/>
    <property type="evidence" value="ECO:0007669"/>
    <property type="project" value="UniProtKB-KW"/>
</dbReference>
<gene>
    <name evidence="9" type="ORF">SAMEA4029010_CIC11G00000005786</name>
</gene>
<dbReference type="InterPro" id="IPR036259">
    <property type="entry name" value="MFS_trans_sf"/>
</dbReference>
<comment type="similarity">
    <text evidence="2">Belongs to the major facilitator superfamily.</text>
</comment>
<evidence type="ECO:0000256" key="3">
    <source>
        <dbReference type="ARBA" id="ARBA00022448"/>
    </source>
</evidence>
<dbReference type="AlphaFoldDB" id="A0A1L0DG11"/>